<dbReference type="Pfam" id="PF13927">
    <property type="entry name" value="Ig_3"/>
    <property type="match status" value="2"/>
</dbReference>
<dbReference type="InterPro" id="IPR013162">
    <property type="entry name" value="CD80_C2-set"/>
</dbReference>
<keyword evidence="6" id="KW-1133">Transmembrane helix</keyword>
<evidence type="ECO:0000256" key="6">
    <source>
        <dbReference type="SAM" id="Phobius"/>
    </source>
</evidence>
<dbReference type="PANTHER" id="PTHR11640:SF154">
    <property type="entry name" value="IRREGULAR CHIASM C-ROUGHEST PROTEIN-LIKE PROTEIN"/>
    <property type="match status" value="1"/>
</dbReference>
<feature type="chain" id="PRO_5019756303" description="Ig-like domain-containing protein" evidence="7">
    <location>
        <begin position="26"/>
        <end position="650"/>
    </location>
</feature>
<gene>
    <name evidence="9" type="ORF">LSTR_LSTR000789</name>
</gene>
<feature type="domain" description="Ig-like" evidence="8">
    <location>
        <begin position="324"/>
        <end position="423"/>
    </location>
</feature>
<evidence type="ECO:0000256" key="7">
    <source>
        <dbReference type="SAM" id="SignalP"/>
    </source>
</evidence>
<dbReference type="Pfam" id="PF07679">
    <property type="entry name" value="I-set"/>
    <property type="match status" value="1"/>
</dbReference>
<evidence type="ECO:0000256" key="3">
    <source>
        <dbReference type="ARBA" id="ARBA00023157"/>
    </source>
</evidence>
<feature type="transmembrane region" description="Helical" evidence="6">
    <location>
        <begin position="537"/>
        <end position="562"/>
    </location>
</feature>
<dbReference type="EMBL" id="QKKF02010319">
    <property type="protein sequence ID" value="RZF44837.1"/>
    <property type="molecule type" value="Genomic_DNA"/>
</dbReference>
<keyword evidence="3" id="KW-1015">Disulfide bond</keyword>
<dbReference type="SUPFAM" id="SSF48726">
    <property type="entry name" value="Immunoglobulin"/>
    <property type="match status" value="5"/>
</dbReference>
<dbReference type="InterPro" id="IPR007110">
    <property type="entry name" value="Ig-like_dom"/>
</dbReference>
<evidence type="ECO:0000313" key="9">
    <source>
        <dbReference type="EMBL" id="RZF44837.1"/>
    </source>
</evidence>
<accession>A0A482XGK1</accession>
<sequence length="650" mass="72081">MAKVLSVKLIVIVSLQLHIMNYYQGVHCLQRFEKQPSYSEVNPGEDIKLDCIIISKKGSCSWQKDNKPVGIYLKKYEGAKNEEEGDCSLWIRAATLEFDDGQWECQVTASDFTTQDALTSTPVRLVRPRIEFRGTQLQPGQNLTVSAGDRAAIKCLSRHGNPPSRLEWYLDKDDVTAASSSESLPESDNPRTWLTTSVLDLPLDKHHHDRTLYCVAVHESYPTKSQYVKARLDVTYPPEVKLIGVPETDLEEGETVILKCETDANPIASVVWRRAGNLDVASLEESLQFRPISRKDSGTYTCQARNVLGSSEPLTVQLDVKYPPSISSVGRDKMTTATLFSPVTFACEADANPTPNYQWLQRLPAAGGGVSSAADGVETVLVRSSDQMLILRNVTYEHQGEYVCRVTNTIAGTHRFAQSEAVSIQVVGAPQILREGGEEVIAAKGSDATLRMVVCADPRPEIVSWEWESNQVKAGDSTGKYQAHELKKDGREDCFESRLQVGEVEPADARNYDLLVKSDRGFDRHSLRLVVHEPVSMMTLIFSATGCLLISFLCVFCAIHWTRSDKRRFLGRKDYRAADLESEKSDLNSMAGQKPSRMESKLLHCNHTGPGEIIYSPTTGKTSHVIIGGSSPEAMKVRLAAMVLQPPTRV</sequence>
<keyword evidence="4" id="KW-0325">Glycoprotein</keyword>
<evidence type="ECO:0000256" key="4">
    <source>
        <dbReference type="ARBA" id="ARBA00023180"/>
    </source>
</evidence>
<organism evidence="9 10">
    <name type="scientific">Laodelphax striatellus</name>
    <name type="common">Small brown planthopper</name>
    <name type="synonym">Delphax striatella</name>
    <dbReference type="NCBI Taxonomy" id="195883"/>
    <lineage>
        <taxon>Eukaryota</taxon>
        <taxon>Metazoa</taxon>
        <taxon>Ecdysozoa</taxon>
        <taxon>Arthropoda</taxon>
        <taxon>Hexapoda</taxon>
        <taxon>Insecta</taxon>
        <taxon>Pterygota</taxon>
        <taxon>Neoptera</taxon>
        <taxon>Paraneoptera</taxon>
        <taxon>Hemiptera</taxon>
        <taxon>Auchenorrhyncha</taxon>
        <taxon>Fulgoroidea</taxon>
        <taxon>Delphacidae</taxon>
        <taxon>Criomorphinae</taxon>
        <taxon>Laodelphax</taxon>
    </lineage>
</organism>
<dbReference type="InterPro" id="IPR003599">
    <property type="entry name" value="Ig_sub"/>
</dbReference>
<dbReference type="GO" id="GO:0098609">
    <property type="term" value="P:cell-cell adhesion"/>
    <property type="evidence" value="ECO:0007669"/>
    <property type="project" value="TreeGrafter"/>
</dbReference>
<dbReference type="PROSITE" id="PS50835">
    <property type="entry name" value="IG_LIKE"/>
    <property type="match status" value="4"/>
</dbReference>
<protein>
    <recommendedName>
        <fullName evidence="8">Ig-like domain-containing protein</fullName>
    </recommendedName>
</protein>
<keyword evidence="2 6" id="KW-0472">Membrane</keyword>
<dbReference type="PANTHER" id="PTHR11640">
    <property type="entry name" value="NEPHRIN"/>
    <property type="match status" value="1"/>
</dbReference>
<evidence type="ECO:0000256" key="2">
    <source>
        <dbReference type="ARBA" id="ARBA00023136"/>
    </source>
</evidence>
<dbReference type="InterPro" id="IPR051275">
    <property type="entry name" value="Cell_adhesion_signaling"/>
</dbReference>
<dbReference type="InterPro" id="IPR036179">
    <property type="entry name" value="Ig-like_dom_sf"/>
</dbReference>
<reference evidence="9 10" key="1">
    <citation type="journal article" date="2017" name="Gigascience">
        <title>Genome sequence of the small brown planthopper, Laodelphax striatellus.</title>
        <authorList>
            <person name="Zhu J."/>
            <person name="Jiang F."/>
            <person name="Wang X."/>
            <person name="Yang P."/>
            <person name="Bao Y."/>
            <person name="Zhao W."/>
            <person name="Wang W."/>
            <person name="Lu H."/>
            <person name="Wang Q."/>
            <person name="Cui N."/>
            <person name="Li J."/>
            <person name="Chen X."/>
            <person name="Luo L."/>
            <person name="Yu J."/>
            <person name="Kang L."/>
            <person name="Cui F."/>
        </authorList>
    </citation>
    <scope>NUCLEOTIDE SEQUENCE [LARGE SCALE GENOMIC DNA]</scope>
    <source>
        <strain evidence="9">Lst14</strain>
    </source>
</reference>
<name>A0A482XGK1_LAOST</name>
<dbReference type="AlphaFoldDB" id="A0A482XGK1"/>
<dbReference type="Gene3D" id="2.60.40.10">
    <property type="entry name" value="Immunoglobulins"/>
    <property type="match status" value="6"/>
</dbReference>
<dbReference type="GO" id="GO:0005886">
    <property type="term" value="C:plasma membrane"/>
    <property type="evidence" value="ECO:0007669"/>
    <property type="project" value="TreeGrafter"/>
</dbReference>
<dbReference type="InterPro" id="IPR013098">
    <property type="entry name" value="Ig_I-set"/>
</dbReference>
<evidence type="ECO:0000259" key="8">
    <source>
        <dbReference type="PROSITE" id="PS50835"/>
    </source>
</evidence>
<feature type="signal peptide" evidence="7">
    <location>
        <begin position="1"/>
        <end position="25"/>
    </location>
</feature>
<dbReference type="STRING" id="195883.A0A482XGK1"/>
<dbReference type="SMART" id="SM00408">
    <property type="entry name" value="IGc2"/>
    <property type="match status" value="3"/>
</dbReference>
<dbReference type="SMART" id="SM00409">
    <property type="entry name" value="IG"/>
    <property type="match status" value="5"/>
</dbReference>
<dbReference type="GO" id="GO:0050839">
    <property type="term" value="F:cell adhesion molecule binding"/>
    <property type="evidence" value="ECO:0007669"/>
    <property type="project" value="TreeGrafter"/>
</dbReference>
<dbReference type="InterPro" id="IPR003598">
    <property type="entry name" value="Ig_sub2"/>
</dbReference>
<keyword evidence="10" id="KW-1185">Reference proteome</keyword>
<proteinExistence type="predicted"/>
<dbReference type="InParanoid" id="A0A482XGK1"/>
<dbReference type="Pfam" id="PF08205">
    <property type="entry name" value="C2-set_2"/>
    <property type="match status" value="1"/>
</dbReference>
<dbReference type="OrthoDB" id="10039395at2759"/>
<comment type="caution">
    <text evidence="9">The sequence shown here is derived from an EMBL/GenBank/DDBJ whole genome shotgun (WGS) entry which is preliminary data.</text>
</comment>
<feature type="domain" description="Ig-like" evidence="8">
    <location>
        <begin position="128"/>
        <end position="235"/>
    </location>
</feature>
<feature type="domain" description="Ig-like" evidence="8">
    <location>
        <begin position="238"/>
        <end position="315"/>
    </location>
</feature>
<keyword evidence="7" id="KW-0732">Signal</keyword>
<dbReference type="InterPro" id="IPR013783">
    <property type="entry name" value="Ig-like_fold"/>
</dbReference>
<evidence type="ECO:0000256" key="5">
    <source>
        <dbReference type="ARBA" id="ARBA00023319"/>
    </source>
</evidence>
<comment type="subcellular location">
    <subcellularLocation>
        <location evidence="1">Membrane</location>
        <topology evidence="1">Single-pass type I membrane protein</topology>
    </subcellularLocation>
</comment>
<feature type="domain" description="Ig-like" evidence="8">
    <location>
        <begin position="30"/>
        <end position="119"/>
    </location>
</feature>
<keyword evidence="6" id="KW-0812">Transmembrane</keyword>
<dbReference type="Proteomes" id="UP000291343">
    <property type="component" value="Unassembled WGS sequence"/>
</dbReference>
<evidence type="ECO:0000313" key="10">
    <source>
        <dbReference type="Proteomes" id="UP000291343"/>
    </source>
</evidence>
<evidence type="ECO:0000256" key="1">
    <source>
        <dbReference type="ARBA" id="ARBA00004479"/>
    </source>
</evidence>
<keyword evidence="5" id="KW-0393">Immunoglobulin domain</keyword>
<dbReference type="GO" id="GO:0005911">
    <property type="term" value="C:cell-cell junction"/>
    <property type="evidence" value="ECO:0007669"/>
    <property type="project" value="TreeGrafter"/>
</dbReference>